<keyword evidence="6" id="KW-1185">Reference proteome</keyword>
<dbReference type="InterPro" id="IPR012674">
    <property type="entry name" value="Calycin"/>
</dbReference>
<organism evidence="5 6">
    <name type="scientific">Hypsibius exemplaris</name>
    <name type="common">Freshwater tardigrade</name>
    <dbReference type="NCBI Taxonomy" id="2072580"/>
    <lineage>
        <taxon>Eukaryota</taxon>
        <taxon>Metazoa</taxon>
        <taxon>Ecdysozoa</taxon>
        <taxon>Tardigrada</taxon>
        <taxon>Eutardigrada</taxon>
        <taxon>Parachela</taxon>
        <taxon>Hypsibioidea</taxon>
        <taxon>Hypsibiidae</taxon>
        <taxon>Hypsibius</taxon>
    </lineage>
</organism>
<dbReference type="OrthoDB" id="10501284at2759"/>
<evidence type="ECO:0000256" key="2">
    <source>
        <dbReference type="ARBA" id="ARBA00023016"/>
    </source>
</evidence>
<name>A0A1W0XAM0_HYPEX</name>
<evidence type="ECO:0000256" key="1">
    <source>
        <dbReference type="ARBA" id="ARBA00006119"/>
    </source>
</evidence>
<keyword evidence="4" id="KW-0732">Signal</keyword>
<accession>A0A1W0XAM0</accession>
<comment type="caution">
    <text evidence="5">The sequence shown here is derived from an EMBL/GenBank/DDBJ whole genome shotgun (WGS) entry which is preliminary data.</text>
</comment>
<dbReference type="Proteomes" id="UP000192578">
    <property type="component" value="Unassembled WGS sequence"/>
</dbReference>
<dbReference type="SMR" id="A0A1W0XAM0"/>
<evidence type="ECO:0000313" key="6">
    <source>
        <dbReference type="Proteomes" id="UP000192578"/>
    </source>
</evidence>
<evidence type="ECO:0000313" key="5">
    <source>
        <dbReference type="EMBL" id="OQV24448.1"/>
    </source>
</evidence>
<keyword evidence="2" id="KW-0346">Stress response</keyword>
<dbReference type="AlphaFoldDB" id="A0A1W0XAM0"/>
<reference evidence="6" key="1">
    <citation type="submission" date="2017-01" db="EMBL/GenBank/DDBJ databases">
        <title>Comparative genomics of anhydrobiosis in the tardigrade Hypsibius dujardini.</title>
        <authorList>
            <person name="Yoshida Y."/>
            <person name="Koutsovoulos G."/>
            <person name="Laetsch D."/>
            <person name="Stevens L."/>
            <person name="Kumar S."/>
            <person name="Horikawa D."/>
            <person name="Ishino K."/>
            <person name="Komine S."/>
            <person name="Tomita M."/>
            <person name="Blaxter M."/>
            <person name="Arakawa K."/>
        </authorList>
    </citation>
    <scope>NUCLEOTIDE SEQUENCE [LARGE SCALE GENOMIC DNA]</scope>
    <source>
        <strain evidence="6">Z151</strain>
    </source>
</reference>
<evidence type="ECO:0000256" key="3">
    <source>
        <dbReference type="ARBA" id="ARBA00045493"/>
    </source>
</evidence>
<protein>
    <submittedName>
        <fullName evidence="5">Uncharacterized protein</fullName>
    </submittedName>
</protein>
<dbReference type="EMBL" id="MTYJ01000006">
    <property type="protein sequence ID" value="OQV24448.1"/>
    <property type="molecule type" value="Genomic_DNA"/>
</dbReference>
<comment type="similarity">
    <text evidence="1">Belongs to the Secretory-abundant heat soluble protein (SAHS) family.</text>
</comment>
<feature type="signal peptide" evidence="4">
    <location>
        <begin position="1"/>
        <end position="19"/>
    </location>
</feature>
<sequence length="464" mass="52605">MLSPKTLLIVSVLIAMTEAESSPPSLPVRVFGAFENVPERESPNFVTDFASKFPGPKGYSWPYPTYAARTWISQQKDEIMIVCFADPVVKATFKFRLNEQKNATQFGTAVEYNFKLLDGPDQESTTLLQEMKTPEGTFTILCVFEANGMKVTYKLGEKEASRYYRRILPFLFDGTYENVPEKSENWEEFISADKSLPRSHSDIKTIQFYRDRNTKYDVTSGLYSNASYYNRVIYASGYSVEFPFGITPDNRFANRTELALPDGSLLKYSYTFTGGAKNVLRTVTEVVGSGKKIEVEATLDFAGIYVVYRRDSMEAKRFYRRVIPASVLGVYESNPDNEQFIAFATAIRSPELLQKTTIEVAENPDHTYVQRFTTGSEPTVDFPFVLGQHSVRTMKGRTVEYTYRYLDEAKPILSTSYQEKDGGPLKFDVIGVYGTDGYTATYLFGDRLASRTYTRKSPKAEVQA</sequence>
<dbReference type="Gene3D" id="2.40.128.20">
    <property type="match status" value="1"/>
</dbReference>
<comment type="function">
    <text evidence="3">Secreted heat soluble protein acting as a molecular shield in water-deficient condition. Tardigrade-specific intrinsically disordered proteins (TDPs) are essential for desiccation tolerance by forming non-crystalline amorphous solids upon desiccation, and this vitrified state mirrors their protective capabilities.</text>
</comment>
<proteinExistence type="inferred from homology"/>
<feature type="chain" id="PRO_5012461409" evidence="4">
    <location>
        <begin position="20"/>
        <end position="464"/>
    </location>
</feature>
<evidence type="ECO:0000256" key="4">
    <source>
        <dbReference type="SAM" id="SignalP"/>
    </source>
</evidence>
<gene>
    <name evidence="5" type="ORF">BV898_01512</name>
</gene>